<evidence type="ECO:0000313" key="2">
    <source>
        <dbReference type="EMBL" id="UPW41064.1"/>
    </source>
</evidence>
<proteinExistence type="predicted"/>
<dbReference type="EMBL" id="OM869538">
    <property type="protein sequence ID" value="UPW41064.1"/>
    <property type="molecule type" value="Genomic_DNA"/>
</dbReference>
<sequence>MWMPCYHPLIAVDVGQRSPAGKPLYRIAGCPPDLRPGAPGSEHVRFLDITCGFAPCGSDRGFPYTIVPCGKCVGCRMEYSRQWANRCMLELEYHDSAYFVTLTYDDYHVPQSYYADPDTGEAQVSLTLCKRDLQLFMKRLRARFSDDNIRFFACGEYGPSTWRPHYHLIIFGLHLNDLVWKGKRRGNDFYASPSLERCWSTHSKMTNLFGEECVTPLAPIGFVEVGEVTWESCAYTARYIMKKLKGADADFYDQFGLTPPFTLMSRNPGLARQWYEDHPHINEYEYINLKTPTGGLKFRPPQYYTDLFDGDFPEESKIYKENRKRLAEAATRLKLQRTDMSYLEYLAVEENKLKSRTKSLLREEI</sequence>
<evidence type="ECO:0000259" key="1">
    <source>
        <dbReference type="Pfam" id="PF23343"/>
    </source>
</evidence>
<feature type="domain" description="Replication-associated protein ORF2/G2P" evidence="1">
    <location>
        <begin position="98"/>
        <end position="243"/>
    </location>
</feature>
<dbReference type="Pfam" id="PF23343">
    <property type="entry name" value="REP_ORF2-G2P"/>
    <property type="match status" value="1"/>
</dbReference>
<dbReference type="InterPro" id="IPR056906">
    <property type="entry name" value="ORF2/G2P_dom"/>
</dbReference>
<organism evidence="2">
    <name type="scientific">Sigmofec virus UA08Rod_5645</name>
    <dbReference type="NCBI Taxonomy" id="2929433"/>
    <lineage>
        <taxon>Viruses</taxon>
        <taxon>Monodnaviria</taxon>
        <taxon>Sangervirae</taxon>
        <taxon>Phixviricota</taxon>
        <taxon>Malgrandaviricetes</taxon>
        <taxon>Petitvirales</taxon>
        <taxon>Microviridae</taxon>
    </lineage>
</organism>
<name>A0A976N1C1_9VIRU</name>
<reference evidence="2" key="1">
    <citation type="submission" date="2022-02" db="EMBL/GenBank/DDBJ databases">
        <title>Towards deciphering the DNA virus diversity associated with rodent species in the families Cricetidae and Heteromyidae.</title>
        <authorList>
            <person name="Lund M."/>
            <person name="Larsen B.B."/>
            <person name="Gryseels S."/>
            <person name="Kraberger S."/>
            <person name="Rowsey D.M."/>
            <person name="Steger L."/>
            <person name="Yule K.M."/>
            <person name="Upham N.S."/>
            <person name="Worobey M."/>
            <person name="Van Doorslaer K."/>
            <person name="Varsani A."/>
        </authorList>
    </citation>
    <scope>NUCLEOTIDE SEQUENCE</scope>
    <source>
        <strain evidence="2">UA08Rod_5645</strain>
    </source>
</reference>
<accession>A0A976N1C1</accession>
<protein>
    <submittedName>
        <fullName evidence="2">Replication initiator protein</fullName>
    </submittedName>
</protein>